<name>A0AA39CTE0_9EURO</name>
<dbReference type="InterPro" id="IPR001138">
    <property type="entry name" value="Zn2Cys6_DnaBD"/>
</dbReference>
<evidence type="ECO:0000256" key="5">
    <source>
        <dbReference type="ARBA" id="ARBA00023242"/>
    </source>
</evidence>
<accession>A0AA39CTE0</accession>
<dbReference type="PANTHER" id="PTHR37534:SF12">
    <property type="entry name" value="ZN(2)-C6 FUNGAL-TYPE DOMAIN-CONTAINING PROTEIN"/>
    <property type="match status" value="1"/>
</dbReference>
<comment type="subcellular location">
    <subcellularLocation>
        <location evidence="1">Nucleus</location>
    </subcellularLocation>
</comment>
<evidence type="ECO:0000256" key="1">
    <source>
        <dbReference type="ARBA" id="ARBA00004123"/>
    </source>
</evidence>
<gene>
    <name evidence="8" type="primary">UME6</name>
    <name evidence="8" type="ORF">H2204_011987</name>
</gene>
<organism evidence="8 9">
    <name type="scientific">Knufia peltigerae</name>
    <dbReference type="NCBI Taxonomy" id="1002370"/>
    <lineage>
        <taxon>Eukaryota</taxon>
        <taxon>Fungi</taxon>
        <taxon>Dikarya</taxon>
        <taxon>Ascomycota</taxon>
        <taxon>Pezizomycotina</taxon>
        <taxon>Eurotiomycetes</taxon>
        <taxon>Chaetothyriomycetidae</taxon>
        <taxon>Chaetothyriales</taxon>
        <taxon>Trichomeriaceae</taxon>
        <taxon>Knufia</taxon>
    </lineage>
</organism>
<protein>
    <submittedName>
        <fullName evidence="8">DNA-binding transcriptional regulator ume6</fullName>
    </submittedName>
</protein>
<keyword evidence="5" id="KW-0539">Nucleus</keyword>
<dbReference type="PROSITE" id="PS50048">
    <property type="entry name" value="ZN2_CY6_FUNGAL_2"/>
    <property type="match status" value="1"/>
</dbReference>
<dbReference type="EMBL" id="JAPDRN010000117">
    <property type="protein sequence ID" value="KAJ9621093.1"/>
    <property type="molecule type" value="Genomic_DNA"/>
</dbReference>
<dbReference type="InterPro" id="IPR036864">
    <property type="entry name" value="Zn2-C6_fun-type_DNA-bd_sf"/>
</dbReference>
<reference evidence="8" key="1">
    <citation type="submission" date="2022-10" db="EMBL/GenBank/DDBJ databases">
        <title>Culturing micro-colonial fungi from biological soil crusts in the Mojave desert and describing Neophaeococcomyces mojavensis, and introducing the new genera and species Taxawa tesnikishii.</title>
        <authorList>
            <person name="Kurbessoian T."/>
            <person name="Stajich J.E."/>
        </authorList>
    </citation>
    <scope>NUCLEOTIDE SEQUENCE</scope>
    <source>
        <strain evidence="8">TK_35</strain>
    </source>
</reference>
<sequence length="743" mass="81350">MAPAKEKRAAPMAKASPSVDTKSSSSRMHRRSRSGCFTCRLRRKKCDEAKPKCKACRNLGLDCEYKRPHWWINNENRRQQKEHIKTVIKTTKTNEKTMAAAQSAYGTRGSSDTSPDASSYDPNFDPSFATTPGIFTPFGPDMYMTHDPYSQGFPWEVDVKTEMHTYVNDELTRRDSSISTFSTWVPPPPQAMLPSSSYPSDDFAAVQATADLYEQQQRQDSWTAEDPVSFNVFDFNHLGRQPGPQCSMIQLDDCDRPLFNHLLDNVLPLLFPVLEANQPGSVRADAVLPALENNKAYLHSCLLAAATHMKDTRTATTYLGGSLLGVDDETMRHRLAFVTIVVDALNSDTHHNEILDALLGMISLQGCVGLTSNPEKELIPWHQHFQTAADIVQKLELPTVLEGLHVTGGHPSFNMTLTAWIDILGATMQGKAPRFSNTYRNMFFAQATSGLEDLMGCNDLVMYLLSEVACLDSLKTDGRLDDISLCSHITSLAQTLDQIEPADPPEIPYSKAGVLRPKQLTKNVTAVFRKAARVYLCSLVPEYNRHQPATVNLIAQVSDLVTHFVPSGPNGFDRSLVWPLLICGVNSIPASPFRRMLAERCEMLGEAADHGSFGRMVHLLHEVWRRNDDMILSAGVCEATPVTAGSPGGSISTPITASAATATTTTTTGGVNIGPAPASGASTSTSTSTSTNSVPPPPPTTTQPSSSTTTTTTTSATSTTVPRNQNVHWRDVMQQIGWEYLLI</sequence>
<dbReference type="Proteomes" id="UP001172681">
    <property type="component" value="Unassembled WGS sequence"/>
</dbReference>
<evidence type="ECO:0000313" key="9">
    <source>
        <dbReference type="Proteomes" id="UP001172681"/>
    </source>
</evidence>
<feature type="compositionally biased region" description="Low complexity" evidence="6">
    <location>
        <begin position="702"/>
        <end position="720"/>
    </location>
</feature>
<evidence type="ECO:0000259" key="7">
    <source>
        <dbReference type="PROSITE" id="PS50048"/>
    </source>
</evidence>
<keyword evidence="3 8" id="KW-0238">DNA-binding</keyword>
<dbReference type="CDD" id="cd00067">
    <property type="entry name" value="GAL4"/>
    <property type="match status" value="1"/>
</dbReference>
<dbReference type="AlphaFoldDB" id="A0AA39CTE0"/>
<evidence type="ECO:0000256" key="4">
    <source>
        <dbReference type="ARBA" id="ARBA00023163"/>
    </source>
</evidence>
<dbReference type="Pfam" id="PF00172">
    <property type="entry name" value="Zn_clus"/>
    <property type="match status" value="1"/>
</dbReference>
<feature type="region of interest" description="Disordered" evidence="6">
    <location>
        <begin position="665"/>
        <end position="723"/>
    </location>
</feature>
<evidence type="ECO:0000256" key="6">
    <source>
        <dbReference type="SAM" id="MobiDB-lite"/>
    </source>
</evidence>
<dbReference type="GO" id="GO:0000981">
    <property type="term" value="F:DNA-binding transcription factor activity, RNA polymerase II-specific"/>
    <property type="evidence" value="ECO:0007669"/>
    <property type="project" value="InterPro"/>
</dbReference>
<keyword evidence="4" id="KW-0804">Transcription</keyword>
<dbReference type="SMART" id="SM00066">
    <property type="entry name" value="GAL4"/>
    <property type="match status" value="1"/>
</dbReference>
<dbReference type="GO" id="GO:0008270">
    <property type="term" value="F:zinc ion binding"/>
    <property type="evidence" value="ECO:0007669"/>
    <property type="project" value="InterPro"/>
</dbReference>
<feature type="compositionally biased region" description="Polar residues" evidence="6">
    <location>
        <begin position="104"/>
        <end position="120"/>
    </location>
</feature>
<feature type="domain" description="Zn(2)-C6 fungal-type" evidence="7">
    <location>
        <begin position="35"/>
        <end position="65"/>
    </location>
</feature>
<feature type="region of interest" description="Disordered" evidence="6">
    <location>
        <begin position="95"/>
        <end position="120"/>
    </location>
</feature>
<keyword evidence="9" id="KW-1185">Reference proteome</keyword>
<evidence type="ECO:0000256" key="2">
    <source>
        <dbReference type="ARBA" id="ARBA00023015"/>
    </source>
</evidence>
<dbReference type="Gene3D" id="4.10.240.10">
    <property type="entry name" value="Zn(2)-C6 fungal-type DNA-binding domain"/>
    <property type="match status" value="1"/>
</dbReference>
<evidence type="ECO:0000256" key="3">
    <source>
        <dbReference type="ARBA" id="ARBA00023125"/>
    </source>
</evidence>
<dbReference type="Pfam" id="PF11951">
    <property type="entry name" value="Fungal_trans_2"/>
    <property type="match status" value="1"/>
</dbReference>
<dbReference type="PANTHER" id="PTHR37534">
    <property type="entry name" value="TRANSCRIPTIONAL ACTIVATOR PROTEIN UGA3"/>
    <property type="match status" value="1"/>
</dbReference>
<comment type="caution">
    <text evidence="8">The sequence shown here is derived from an EMBL/GenBank/DDBJ whole genome shotgun (WGS) entry which is preliminary data.</text>
</comment>
<dbReference type="GO" id="GO:0005634">
    <property type="term" value="C:nucleus"/>
    <property type="evidence" value="ECO:0007669"/>
    <property type="project" value="UniProtKB-SubCell"/>
</dbReference>
<keyword evidence="2" id="KW-0805">Transcription regulation</keyword>
<proteinExistence type="predicted"/>
<dbReference type="PROSITE" id="PS00463">
    <property type="entry name" value="ZN2_CY6_FUNGAL_1"/>
    <property type="match status" value="1"/>
</dbReference>
<feature type="compositionally biased region" description="Low complexity" evidence="6">
    <location>
        <begin position="675"/>
        <end position="693"/>
    </location>
</feature>
<evidence type="ECO:0000313" key="8">
    <source>
        <dbReference type="EMBL" id="KAJ9621093.1"/>
    </source>
</evidence>
<dbReference type="GO" id="GO:0003677">
    <property type="term" value="F:DNA binding"/>
    <property type="evidence" value="ECO:0007669"/>
    <property type="project" value="UniProtKB-KW"/>
</dbReference>
<feature type="region of interest" description="Disordered" evidence="6">
    <location>
        <begin position="1"/>
        <end position="29"/>
    </location>
</feature>
<dbReference type="InterPro" id="IPR021858">
    <property type="entry name" value="Fun_TF"/>
</dbReference>
<dbReference type="SUPFAM" id="SSF57701">
    <property type="entry name" value="Zn2/Cys6 DNA-binding domain"/>
    <property type="match status" value="1"/>
</dbReference>